<name>A0A1S8TLP3_9CLOT</name>
<dbReference type="EMBL" id="LZZM01000127">
    <property type="protein sequence ID" value="OOM78345.1"/>
    <property type="molecule type" value="Genomic_DNA"/>
</dbReference>
<dbReference type="STRING" id="29367.CLPUN_19540"/>
<proteinExistence type="predicted"/>
<keyword evidence="2" id="KW-1185">Reference proteome</keyword>
<dbReference type="AlphaFoldDB" id="A0A1S8TLP3"/>
<protein>
    <recommendedName>
        <fullName evidence="3">Schlafen group 3-like DNA/RNA helicase domain-containing protein</fullName>
    </recommendedName>
</protein>
<gene>
    <name evidence="1" type="ORF">CLPUN_19540</name>
</gene>
<accession>A0A1S8TLP3</accession>
<evidence type="ECO:0008006" key="3">
    <source>
        <dbReference type="Google" id="ProtNLM"/>
    </source>
</evidence>
<organism evidence="1 2">
    <name type="scientific">Clostridium puniceum</name>
    <dbReference type="NCBI Taxonomy" id="29367"/>
    <lineage>
        <taxon>Bacteria</taxon>
        <taxon>Bacillati</taxon>
        <taxon>Bacillota</taxon>
        <taxon>Clostridia</taxon>
        <taxon>Eubacteriales</taxon>
        <taxon>Clostridiaceae</taxon>
        <taxon>Clostridium</taxon>
    </lineage>
</organism>
<sequence length="58" mass="6332">MIDDQKVAFGSIMRTVRDCIRTGAKKTVIVEEGPGTGKSVLAINLLVKIHEFKLSVCN</sequence>
<evidence type="ECO:0000313" key="2">
    <source>
        <dbReference type="Proteomes" id="UP000190890"/>
    </source>
</evidence>
<dbReference type="Proteomes" id="UP000190890">
    <property type="component" value="Unassembled WGS sequence"/>
</dbReference>
<evidence type="ECO:0000313" key="1">
    <source>
        <dbReference type="EMBL" id="OOM78345.1"/>
    </source>
</evidence>
<comment type="caution">
    <text evidence="1">The sequence shown here is derived from an EMBL/GenBank/DDBJ whole genome shotgun (WGS) entry which is preliminary data.</text>
</comment>
<reference evidence="1 2" key="1">
    <citation type="submission" date="2016-05" db="EMBL/GenBank/DDBJ databases">
        <title>Microbial solvent formation.</title>
        <authorList>
            <person name="Poehlein A."/>
            <person name="Montoya Solano J.D."/>
            <person name="Flitsch S."/>
            <person name="Krabben P."/>
            <person name="Duerre P."/>
            <person name="Daniel R."/>
        </authorList>
    </citation>
    <scope>NUCLEOTIDE SEQUENCE [LARGE SCALE GENOMIC DNA]</scope>
    <source>
        <strain evidence="1 2">DSM 2619</strain>
    </source>
</reference>